<evidence type="ECO:0000313" key="8">
    <source>
        <dbReference type="Proteomes" id="UP000028875"/>
    </source>
</evidence>
<dbReference type="RefSeq" id="WP_051739058.1">
    <property type="nucleotide sequence ID" value="NZ_BNER01000002.1"/>
</dbReference>
<dbReference type="EMBL" id="CCDP010000001">
    <property type="protein sequence ID" value="CDQ39530.1"/>
    <property type="molecule type" value="Genomic_DNA"/>
</dbReference>
<organism evidence="7 8">
    <name type="scientific">Virgibacillus massiliensis</name>
    <dbReference type="NCBI Taxonomy" id="1462526"/>
    <lineage>
        <taxon>Bacteria</taxon>
        <taxon>Bacillati</taxon>
        <taxon>Bacillota</taxon>
        <taxon>Bacilli</taxon>
        <taxon>Bacillales</taxon>
        <taxon>Bacillaceae</taxon>
        <taxon>Virgibacillus</taxon>
    </lineage>
</organism>
<evidence type="ECO:0000256" key="6">
    <source>
        <dbReference type="ARBA" id="ARBA00023204"/>
    </source>
</evidence>
<evidence type="ECO:0000256" key="5">
    <source>
        <dbReference type="ARBA" id="ARBA00023172"/>
    </source>
</evidence>
<accession>A0A024QBH2</accession>
<dbReference type="InterPro" id="IPR036397">
    <property type="entry name" value="RNaseH_sf"/>
</dbReference>
<dbReference type="STRING" id="1462526.BN990_01835"/>
<protein>
    <submittedName>
        <fullName evidence="7">Holliday junction resolvase</fullName>
    </submittedName>
</protein>
<proteinExistence type="inferred from homology"/>
<dbReference type="eggNOG" id="COG0817">
    <property type="taxonomic scope" value="Bacteria"/>
</dbReference>
<sequence length="153" mass="16985">MNYVGIDPSTTTGICVLNEDGEVITTDEVKTDTKEEPQRFIELAEQVVNYIEQGDKVTIEGFSYGSKGQGVSTQYGIGWAIRIKLVELQEMNYIHGYTDVAPSALKKFVTGKGNAAKDIIMRDVFKKWGFENNSNNICDAYALARFGLEKGVE</sequence>
<keyword evidence="2" id="KW-0227">DNA damage</keyword>
<dbReference type="GO" id="GO:0006310">
    <property type="term" value="P:DNA recombination"/>
    <property type="evidence" value="ECO:0007669"/>
    <property type="project" value="UniProtKB-KW"/>
</dbReference>
<keyword evidence="6" id="KW-0234">DNA repair</keyword>
<dbReference type="GO" id="GO:0006281">
    <property type="term" value="P:DNA repair"/>
    <property type="evidence" value="ECO:0007669"/>
    <property type="project" value="UniProtKB-KW"/>
</dbReference>
<reference evidence="8" key="2">
    <citation type="submission" date="2014-05" db="EMBL/GenBank/DDBJ databases">
        <title>Draft genome sequence of Virgibacillus massiliensis Vm-5.</title>
        <authorList>
            <person name="Khelaifia S."/>
            <person name="Croce O."/>
            <person name="Lagier J.C."/>
            <person name="Raoult D."/>
        </authorList>
    </citation>
    <scope>NUCLEOTIDE SEQUENCE [LARGE SCALE GENOMIC DNA]</scope>
    <source>
        <strain evidence="8">Vm-5</strain>
    </source>
</reference>
<evidence type="ECO:0000313" key="7">
    <source>
        <dbReference type="EMBL" id="CDQ39530.1"/>
    </source>
</evidence>
<dbReference type="GO" id="GO:0004520">
    <property type="term" value="F:DNA endonuclease activity"/>
    <property type="evidence" value="ECO:0007669"/>
    <property type="project" value="InterPro"/>
</dbReference>
<name>A0A024QBH2_9BACI</name>
<evidence type="ECO:0000256" key="1">
    <source>
        <dbReference type="ARBA" id="ARBA00009518"/>
    </source>
</evidence>
<dbReference type="Proteomes" id="UP000028875">
    <property type="component" value="Unassembled WGS sequence"/>
</dbReference>
<comment type="similarity">
    <text evidence="1">Belongs to the RuvC family.</text>
</comment>
<dbReference type="SUPFAM" id="SSF53098">
    <property type="entry name" value="Ribonuclease H-like"/>
    <property type="match status" value="1"/>
</dbReference>
<dbReference type="GO" id="GO:0003677">
    <property type="term" value="F:DNA binding"/>
    <property type="evidence" value="ECO:0007669"/>
    <property type="project" value="UniProtKB-KW"/>
</dbReference>
<dbReference type="OrthoDB" id="2850721at2"/>
<dbReference type="InterPro" id="IPR002176">
    <property type="entry name" value="X-over_junc_endoDNase_RuvC"/>
</dbReference>
<comment type="caution">
    <text evidence="7">The sequence shown here is derived from an EMBL/GenBank/DDBJ whole genome shotgun (WGS) entry which is preliminary data.</text>
</comment>
<keyword evidence="5" id="KW-0233">DNA recombination</keyword>
<dbReference type="Pfam" id="PF02075">
    <property type="entry name" value="RuvC"/>
    <property type="match status" value="1"/>
</dbReference>
<keyword evidence="3" id="KW-0460">Magnesium</keyword>
<keyword evidence="4" id="KW-0238">DNA-binding</keyword>
<evidence type="ECO:0000256" key="4">
    <source>
        <dbReference type="ARBA" id="ARBA00023125"/>
    </source>
</evidence>
<evidence type="ECO:0000256" key="2">
    <source>
        <dbReference type="ARBA" id="ARBA00022763"/>
    </source>
</evidence>
<dbReference type="Gene3D" id="3.30.420.10">
    <property type="entry name" value="Ribonuclease H-like superfamily/Ribonuclease H"/>
    <property type="match status" value="1"/>
</dbReference>
<dbReference type="InterPro" id="IPR012337">
    <property type="entry name" value="RNaseH-like_sf"/>
</dbReference>
<dbReference type="AlphaFoldDB" id="A0A024QBH2"/>
<evidence type="ECO:0000256" key="3">
    <source>
        <dbReference type="ARBA" id="ARBA00022842"/>
    </source>
</evidence>
<keyword evidence="8" id="KW-1185">Reference proteome</keyword>
<gene>
    <name evidence="7" type="ORF">BN990_01835</name>
</gene>
<reference evidence="7 8" key="1">
    <citation type="submission" date="2014-03" db="EMBL/GenBank/DDBJ databases">
        <authorList>
            <person name="Urmite Genomes U."/>
        </authorList>
    </citation>
    <scope>NUCLEOTIDE SEQUENCE [LARGE SCALE GENOMIC DNA]</scope>
    <source>
        <strain evidence="7 8">Vm-5</strain>
    </source>
</reference>